<proteinExistence type="predicted"/>
<dbReference type="Proteomes" id="UP000302218">
    <property type="component" value="Plasmid pNVE414"/>
</dbReference>
<geneLocation type="plasmid" evidence="3">
    <name>pnve414</name>
</geneLocation>
<organism evidence="2 3">
    <name type="scientific">Natrinema versiforme</name>
    <dbReference type="NCBI Taxonomy" id="88724"/>
    <lineage>
        <taxon>Archaea</taxon>
        <taxon>Methanobacteriati</taxon>
        <taxon>Methanobacteriota</taxon>
        <taxon>Stenosarchaea group</taxon>
        <taxon>Halobacteria</taxon>
        <taxon>Halobacteriales</taxon>
        <taxon>Natrialbaceae</taxon>
        <taxon>Natrinema</taxon>
    </lineage>
</organism>
<name>A0A4P8WNH5_9EURY</name>
<feature type="domain" description="DUF5110" evidence="1">
    <location>
        <begin position="16"/>
        <end position="52"/>
    </location>
</feature>
<dbReference type="Pfam" id="PF17137">
    <property type="entry name" value="DUF5110"/>
    <property type="match status" value="1"/>
</dbReference>
<keyword evidence="2" id="KW-0614">Plasmid</keyword>
<dbReference type="OrthoDB" id="27033at2157"/>
<protein>
    <submittedName>
        <fullName evidence="2">DUF5110 domain-containing protein</fullName>
    </submittedName>
</protein>
<reference evidence="3" key="1">
    <citation type="submission" date="2019-05" db="EMBL/GenBank/DDBJ databases">
        <title>Genome sequence and methylation pattern of the halophilic Archaeon Natrinema versiforme BOL5-4.</title>
        <authorList>
            <person name="DasSarma P."/>
            <person name="Anton B.P."/>
            <person name="DasSarma S.L."/>
            <person name="Martinez F.L."/>
            <person name="Guzman D."/>
            <person name="Roberts R.J."/>
            <person name="DasSarma S."/>
        </authorList>
    </citation>
    <scope>NUCLEOTIDE SEQUENCE [LARGE SCALE GENOMIC DNA]</scope>
    <source>
        <strain evidence="3">BOL5-4</strain>
        <plasmid evidence="3">pnve414</plasmid>
    </source>
</reference>
<dbReference type="GeneID" id="40268079"/>
<dbReference type="InterPro" id="IPR033403">
    <property type="entry name" value="DUF5110"/>
</dbReference>
<accession>A0A4P8WNH5</accession>
<dbReference type="AlphaFoldDB" id="A0A4P8WNH5"/>
<evidence type="ECO:0000313" key="2">
    <source>
        <dbReference type="EMBL" id="QCS45014.1"/>
    </source>
</evidence>
<dbReference type="KEGG" id="nvr:FEJ81_22365"/>
<evidence type="ECO:0000259" key="1">
    <source>
        <dbReference type="Pfam" id="PF17137"/>
    </source>
</evidence>
<dbReference type="Gene3D" id="2.60.40.1180">
    <property type="entry name" value="Golgi alpha-mannosidase II"/>
    <property type="match status" value="1"/>
</dbReference>
<dbReference type="InterPro" id="IPR013780">
    <property type="entry name" value="Glyco_hydro_b"/>
</dbReference>
<sequence>MCEVQQYIGEEPLTMLDLNTYLDTEATYSFYEDGGESLDHKNGEYNVTNFTILYSPCIKR</sequence>
<gene>
    <name evidence="2" type="ORF">FEJ81_22365</name>
</gene>
<evidence type="ECO:0000313" key="3">
    <source>
        <dbReference type="Proteomes" id="UP000302218"/>
    </source>
</evidence>
<dbReference type="EMBL" id="CP040332">
    <property type="protein sequence ID" value="QCS45014.1"/>
    <property type="molecule type" value="Genomic_DNA"/>
</dbReference>
<dbReference type="RefSeq" id="WP_138247402.1">
    <property type="nucleotide sequence ID" value="NZ_CP040332.1"/>
</dbReference>